<dbReference type="Pfam" id="PF13625">
    <property type="entry name" value="Helicase_C_3"/>
    <property type="match status" value="1"/>
</dbReference>
<comment type="caution">
    <text evidence="2">The sequence shown here is derived from an EMBL/GenBank/DDBJ whole genome shotgun (WGS) entry which is preliminary data.</text>
</comment>
<dbReference type="RefSeq" id="WP_341419065.1">
    <property type="nucleotide sequence ID" value="NZ_JBBPCC010000025.1"/>
</dbReference>
<feature type="domain" description="Helicase XPB/Ssl2 N-terminal" evidence="1">
    <location>
        <begin position="376"/>
        <end position="495"/>
    </location>
</feature>
<keyword evidence="2" id="KW-0347">Helicase</keyword>
<evidence type="ECO:0000313" key="3">
    <source>
        <dbReference type="Proteomes" id="UP001469365"/>
    </source>
</evidence>
<keyword evidence="3" id="KW-1185">Reference proteome</keyword>
<proteinExistence type="predicted"/>
<accession>A0ABU9DSS8</accession>
<sequence length="693" mass="78739">MKYPQLAALMPQELRIRLEGEPVYAAWLREGKTLEQAWQDDVVLETVYNRLNRAERVILDIIVRRIGCSPFDDTRLDRAAEARLSGAEIRSGLAGLRRKGLVFAFRKSWGELMYLLPEDGFARWQRILFASLSGPPNQTEKVEELQDGFDPVLPLFDVLVYAAKHKLKLTKQGTLPKRIVQQVAELASWDERSFGGISLKYAYADAYPLRVALVLDMALKLKLLSRQEDELRLEPEALHTFLFLSRAEQNKQLYAWWKDIAFPSEVWLQHAALLVEAWPASAALQASQIVTSFVRVGLLDLAAEPLELRERVRLLQELWLEPLCGLGWLEKEMHIPIVPNANGMDHQSFVEYSYRWRRHPGEAGSYAAQELEEGRLLVQPDFDILVPPDVPLHVQWELGCLATEPLRDMLSVYKLTKDSMKHALENGRSADEVIAFLDAHAAYGVPENIRLALKQWAKPFGLTHVVSLTMLRCADAETARTVWRLPAAAKLLGELIGERDYIVDPVHVKTLASVLEKAGFIAGLKLQQADEQRDYPVLRQPEVMAFAEPEALELPSEVQGLVYARHSAGYFQMDAALPEPFELYPDLRDIPASWLKDYRNYHPSTRREIVEKAIQLRSLLQIRKAGEDCRIVPRKLQETRGSWCITGMEAESPGAEPRVAAEGEGRGRPAEIRLLEGEWQEMKLILPGVNDKY</sequence>
<evidence type="ECO:0000259" key="1">
    <source>
        <dbReference type="Pfam" id="PF13625"/>
    </source>
</evidence>
<dbReference type="Proteomes" id="UP001469365">
    <property type="component" value="Unassembled WGS sequence"/>
</dbReference>
<protein>
    <submittedName>
        <fullName evidence="2">Helicase-associated domain-containing protein</fullName>
    </submittedName>
</protein>
<keyword evidence="2" id="KW-0378">Hydrolase</keyword>
<dbReference type="GO" id="GO:0004386">
    <property type="term" value="F:helicase activity"/>
    <property type="evidence" value="ECO:0007669"/>
    <property type="project" value="UniProtKB-KW"/>
</dbReference>
<gene>
    <name evidence="2" type="ORF">WMW72_28890</name>
</gene>
<organism evidence="2 3">
    <name type="scientific">Paenibacillus filicis</name>
    <dbReference type="NCBI Taxonomy" id="669464"/>
    <lineage>
        <taxon>Bacteria</taxon>
        <taxon>Bacillati</taxon>
        <taxon>Bacillota</taxon>
        <taxon>Bacilli</taxon>
        <taxon>Bacillales</taxon>
        <taxon>Paenibacillaceae</taxon>
        <taxon>Paenibacillus</taxon>
    </lineage>
</organism>
<dbReference type="InterPro" id="IPR032830">
    <property type="entry name" value="XPB/Ssl2_N"/>
</dbReference>
<name>A0ABU9DSS8_9BACL</name>
<keyword evidence="2" id="KW-0547">Nucleotide-binding</keyword>
<keyword evidence="2" id="KW-0067">ATP-binding</keyword>
<dbReference type="EMBL" id="JBBPCC010000025">
    <property type="protein sequence ID" value="MEK8131931.1"/>
    <property type="molecule type" value="Genomic_DNA"/>
</dbReference>
<evidence type="ECO:0000313" key="2">
    <source>
        <dbReference type="EMBL" id="MEK8131931.1"/>
    </source>
</evidence>
<reference evidence="2 3" key="1">
    <citation type="submission" date="2024-04" db="EMBL/GenBank/DDBJ databases">
        <title>draft genome sequnece of Paenibacillus filicis.</title>
        <authorList>
            <person name="Kim D.-U."/>
        </authorList>
    </citation>
    <scope>NUCLEOTIDE SEQUENCE [LARGE SCALE GENOMIC DNA]</scope>
    <source>
        <strain evidence="2 3">KACC14197</strain>
    </source>
</reference>